<gene>
    <name evidence="2" type="ORF">DJ90_2072</name>
</gene>
<dbReference type="EMBL" id="JMQA01000001">
    <property type="protein sequence ID" value="KFN12248.1"/>
    <property type="molecule type" value="Genomic_DNA"/>
</dbReference>
<evidence type="ECO:0000313" key="3">
    <source>
        <dbReference type="Proteomes" id="UP000029278"/>
    </source>
</evidence>
<feature type="signal peptide" evidence="1">
    <location>
        <begin position="1"/>
        <end position="26"/>
    </location>
</feature>
<evidence type="ECO:0008006" key="4">
    <source>
        <dbReference type="Google" id="ProtNLM"/>
    </source>
</evidence>
<dbReference type="RefSeq" id="WP_036624204.1">
    <property type="nucleotide sequence ID" value="NZ_JAKOBR010000102.1"/>
</dbReference>
<organism evidence="2 3">
    <name type="scientific">Paenibacillus macerans</name>
    <name type="common">Bacillus macerans</name>
    <dbReference type="NCBI Taxonomy" id="44252"/>
    <lineage>
        <taxon>Bacteria</taxon>
        <taxon>Bacillati</taxon>
        <taxon>Bacillota</taxon>
        <taxon>Bacilli</taxon>
        <taxon>Bacillales</taxon>
        <taxon>Paenibacillaceae</taxon>
        <taxon>Paenibacillus</taxon>
    </lineage>
</organism>
<sequence length="190" mass="21436">MKAKKIIALLSTVSILAIGFASYSFASNDQEQVEINDQKPYTDIKPQLLDEKAEVRDHKPFTEVTKPEVLDFLNKSWEKGKNKLIEIKGEKIKDWKLINVGDVDIEFVKNLSKEEASSFNKAFFSEERKNSLQVGDRFPALLLSNSSDEAILFWERKNGNIVYIELSKSTGTKSVNGTGSWSNGTATELR</sequence>
<proteinExistence type="predicted"/>
<dbReference type="GeneID" id="77008308"/>
<name>A0A090ZP87_PAEMA</name>
<evidence type="ECO:0000256" key="1">
    <source>
        <dbReference type="SAM" id="SignalP"/>
    </source>
</evidence>
<evidence type="ECO:0000313" key="2">
    <source>
        <dbReference type="EMBL" id="KFN12248.1"/>
    </source>
</evidence>
<accession>A0A090ZP87</accession>
<dbReference type="Proteomes" id="UP000029278">
    <property type="component" value="Unassembled WGS sequence"/>
</dbReference>
<dbReference type="OrthoDB" id="2615682at2"/>
<protein>
    <recommendedName>
        <fullName evidence="4">Lipoprotein</fullName>
    </recommendedName>
</protein>
<keyword evidence="1" id="KW-0732">Signal</keyword>
<reference evidence="2 3" key="1">
    <citation type="submission" date="2014-04" db="EMBL/GenBank/DDBJ databases">
        <authorList>
            <person name="Bishop-Lilly K.A."/>
            <person name="Broomall S.M."/>
            <person name="Chain P.S."/>
            <person name="Chertkov O."/>
            <person name="Coyne S.R."/>
            <person name="Daligault H.E."/>
            <person name="Davenport K.W."/>
            <person name="Erkkila T."/>
            <person name="Frey K.G."/>
            <person name="Gibbons H.S."/>
            <person name="Gu W."/>
            <person name="Jaissle J."/>
            <person name="Johnson S.L."/>
            <person name="Koroleva G.I."/>
            <person name="Ladner J.T."/>
            <person name="Lo C.-C."/>
            <person name="Minogue T.D."/>
            <person name="Munk C."/>
            <person name="Palacios G.F."/>
            <person name="Redden C.L."/>
            <person name="Rosenzweig C.N."/>
            <person name="Scholz M.B."/>
            <person name="Teshima H."/>
            <person name="Xu Y."/>
        </authorList>
    </citation>
    <scope>NUCLEOTIDE SEQUENCE [LARGE SCALE GENOMIC DNA]</scope>
    <source>
        <strain evidence="2 3">8244</strain>
    </source>
</reference>
<comment type="caution">
    <text evidence="2">The sequence shown here is derived from an EMBL/GenBank/DDBJ whole genome shotgun (WGS) entry which is preliminary data.</text>
</comment>
<dbReference type="HOGENOM" id="CLU_1426734_0_0_9"/>
<feature type="chain" id="PRO_5001868175" description="Lipoprotein" evidence="1">
    <location>
        <begin position="27"/>
        <end position="190"/>
    </location>
</feature>
<dbReference type="AlphaFoldDB" id="A0A090ZP87"/>
<keyword evidence="3" id="KW-1185">Reference proteome</keyword>